<feature type="compositionally biased region" description="Basic and acidic residues" evidence="1">
    <location>
        <begin position="95"/>
        <end position="106"/>
    </location>
</feature>
<dbReference type="EMBL" id="CP000360">
    <property type="protein sequence ID" value="ABF39015.1"/>
    <property type="molecule type" value="Genomic_DNA"/>
</dbReference>
<dbReference type="KEGG" id="aba:Acid345_0010"/>
<dbReference type="STRING" id="204669.Acid345_0010"/>
<evidence type="ECO:0000313" key="4">
    <source>
        <dbReference type="Proteomes" id="UP000002432"/>
    </source>
</evidence>
<dbReference type="HOGENOM" id="CLU_149264_0_0_0"/>
<feature type="signal peptide" evidence="2">
    <location>
        <begin position="1"/>
        <end position="22"/>
    </location>
</feature>
<evidence type="ECO:0000313" key="3">
    <source>
        <dbReference type="EMBL" id="ABF39015.1"/>
    </source>
</evidence>
<proteinExistence type="predicted"/>
<protein>
    <recommendedName>
        <fullName evidence="5">LTXXQ motif protein</fullName>
    </recommendedName>
</protein>
<feature type="compositionally biased region" description="Basic and acidic residues" evidence="1">
    <location>
        <begin position="75"/>
        <end position="89"/>
    </location>
</feature>
<dbReference type="Proteomes" id="UP000002432">
    <property type="component" value="Chromosome"/>
</dbReference>
<feature type="chain" id="PRO_5004191854" description="LTXXQ motif protein" evidence="2">
    <location>
        <begin position="23"/>
        <end position="145"/>
    </location>
</feature>
<organism evidence="3 4">
    <name type="scientific">Koribacter versatilis (strain Ellin345)</name>
    <dbReference type="NCBI Taxonomy" id="204669"/>
    <lineage>
        <taxon>Bacteria</taxon>
        <taxon>Pseudomonadati</taxon>
        <taxon>Acidobacteriota</taxon>
        <taxon>Terriglobia</taxon>
        <taxon>Terriglobales</taxon>
        <taxon>Candidatus Korobacteraceae</taxon>
        <taxon>Candidatus Korobacter</taxon>
    </lineage>
</organism>
<sequence length="145" mass="16223">MARYLATSVLALTLAVSGAAFAQDAQTAAPAQGNTAAATAQNGQRGERMFDNLSQKLNLSDEQKTQLKPIFAERRQKMEALRSSTDDKATKRKEARQIMKDSDAKVKGVLSADQYTQYKQLKHQMREQRKQGRDNQQQAQPQPQQ</sequence>
<keyword evidence="2" id="KW-0732">Signal</keyword>
<dbReference type="OrthoDB" id="123229at2"/>
<dbReference type="RefSeq" id="WP_011520817.1">
    <property type="nucleotide sequence ID" value="NC_008009.1"/>
</dbReference>
<evidence type="ECO:0000256" key="1">
    <source>
        <dbReference type="SAM" id="MobiDB-lite"/>
    </source>
</evidence>
<dbReference type="eggNOG" id="COG3678">
    <property type="taxonomic scope" value="Bacteria"/>
</dbReference>
<keyword evidence="4" id="KW-1185">Reference proteome</keyword>
<feature type="region of interest" description="Disordered" evidence="1">
    <location>
        <begin position="75"/>
        <end position="145"/>
    </location>
</feature>
<dbReference type="EnsemblBacteria" id="ABF39015">
    <property type="protein sequence ID" value="ABF39015"/>
    <property type="gene ID" value="Acid345_0010"/>
</dbReference>
<reference evidence="3 4" key="1">
    <citation type="journal article" date="2009" name="Appl. Environ. Microbiol.">
        <title>Three genomes from the phylum Acidobacteria provide insight into the lifestyles of these microorganisms in soils.</title>
        <authorList>
            <person name="Ward N.L."/>
            <person name="Challacombe J.F."/>
            <person name="Janssen P.H."/>
            <person name="Henrissat B."/>
            <person name="Coutinho P.M."/>
            <person name="Wu M."/>
            <person name="Xie G."/>
            <person name="Haft D.H."/>
            <person name="Sait M."/>
            <person name="Badger J."/>
            <person name="Barabote R.D."/>
            <person name="Bradley B."/>
            <person name="Brettin T.S."/>
            <person name="Brinkac L.M."/>
            <person name="Bruce D."/>
            <person name="Creasy T."/>
            <person name="Daugherty S.C."/>
            <person name="Davidsen T.M."/>
            <person name="DeBoy R.T."/>
            <person name="Detter J.C."/>
            <person name="Dodson R.J."/>
            <person name="Durkin A.S."/>
            <person name="Ganapathy A."/>
            <person name="Gwinn-Giglio M."/>
            <person name="Han C.S."/>
            <person name="Khouri H."/>
            <person name="Kiss H."/>
            <person name="Kothari S.P."/>
            <person name="Madupu R."/>
            <person name="Nelson K.E."/>
            <person name="Nelson W.C."/>
            <person name="Paulsen I."/>
            <person name="Penn K."/>
            <person name="Ren Q."/>
            <person name="Rosovitz M.J."/>
            <person name="Selengut J.D."/>
            <person name="Shrivastava S."/>
            <person name="Sullivan S.A."/>
            <person name="Tapia R."/>
            <person name="Thompson L.S."/>
            <person name="Watkins K.L."/>
            <person name="Yang Q."/>
            <person name="Yu C."/>
            <person name="Zafar N."/>
            <person name="Zhou L."/>
            <person name="Kuske C.R."/>
        </authorList>
    </citation>
    <scope>NUCLEOTIDE SEQUENCE [LARGE SCALE GENOMIC DNA]</scope>
    <source>
        <strain evidence="3 4">Ellin345</strain>
    </source>
</reference>
<evidence type="ECO:0000256" key="2">
    <source>
        <dbReference type="SAM" id="SignalP"/>
    </source>
</evidence>
<gene>
    <name evidence="3" type="ordered locus">Acid345_0010</name>
</gene>
<feature type="compositionally biased region" description="Low complexity" evidence="1">
    <location>
        <begin position="136"/>
        <end position="145"/>
    </location>
</feature>
<dbReference type="AlphaFoldDB" id="Q1IVT5"/>
<evidence type="ECO:0008006" key="5">
    <source>
        <dbReference type="Google" id="ProtNLM"/>
    </source>
</evidence>
<dbReference type="Gene3D" id="1.20.120.1490">
    <property type="match status" value="1"/>
</dbReference>
<feature type="compositionally biased region" description="Basic and acidic residues" evidence="1">
    <location>
        <begin position="124"/>
        <end position="133"/>
    </location>
</feature>
<accession>Q1IVT5</accession>
<name>Q1IVT5_KORVE</name>